<dbReference type="Proteomes" id="UP001174208">
    <property type="component" value="Unassembled WGS sequence"/>
</dbReference>
<dbReference type="RefSeq" id="WP_301212530.1">
    <property type="nucleotide sequence ID" value="NZ_JAROCF010000001.1"/>
</dbReference>
<protein>
    <submittedName>
        <fullName evidence="3">VanZ family protein</fullName>
    </submittedName>
</protein>
<feature type="transmembrane region" description="Helical" evidence="1">
    <location>
        <begin position="7"/>
        <end position="24"/>
    </location>
</feature>
<evidence type="ECO:0000313" key="4">
    <source>
        <dbReference type="Proteomes" id="UP001174208"/>
    </source>
</evidence>
<accession>A0ABT8KDE9</accession>
<evidence type="ECO:0000256" key="1">
    <source>
        <dbReference type="SAM" id="Phobius"/>
    </source>
</evidence>
<proteinExistence type="predicted"/>
<keyword evidence="1" id="KW-1133">Transmembrane helix</keyword>
<evidence type="ECO:0000313" key="3">
    <source>
        <dbReference type="EMBL" id="MDN4614806.1"/>
    </source>
</evidence>
<reference evidence="3" key="1">
    <citation type="submission" date="2023-06" db="EMBL/GenBank/DDBJ databases">
        <title>MT1 and MT2 Draft Genomes of Novel Species.</title>
        <authorList>
            <person name="Venkateswaran K."/>
        </authorList>
    </citation>
    <scope>NUCLEOTIDE SEQUENCE</scope>
    <source>
        <strain evidence="3">F6_8S_P_1B</strain>
    </source>
</reference>
<keyword evidence="4" id="KW-1185">Reference proteome</keyword>
<evidence type="ECO:0000259" key="2">
    <source>
        <dbReference type="Pfam" id="PF04892"/>
    </source>
</evidence>
<dbReference type="Pfam" id="PF04892">
    <property type="entry name" value="VanZ"/>
    <property type="match status" value="1"/>
</dbReference>
<dbReference type="PANTHER" id="PTHR28008">
    <property type="entry name" value="DOMAIN PROTEIN, PUTATIVE (AFU_ORTHOLOGUE AFUA_3G10980)-RELATED"/>
    <property type="match status" value="1"/>
</dbReference>
<organism evidence="3 4">
    <name type="scientific">Leifsonia williamsii</name>
    <dbReference type="NCBI Taxonomy" id="3035919"/>
    <lineage>
        <taxon>Bacteria</taxon>
        <taxon>Bacillati</taxon>
        <taxon>Actinomycetota</taxon>
        <taxon>Actinomycetes</taxon>
        <taxon>Micrococcales</taxon>
        <taxon>Microbacteriaceae</taxon>
        <taxon>Leifsonia</taxon>
    </lineage>
</organism>
<name>A0ABT8KDE9_9MICO</name>
<keyword evidence="1" id="KW-0472">Membrane</keyword>
<gene>
    <name evidence="3" type="ORF">P5G50_10095</name>
</gene>
<feature type="transmembrane region" description="Helical" evidence="1">
    <location>
        <begin position="85"/>
        <end position="104"/>
    </location>
</feature>
<dbReference type="EMBL" id="JAROCF010000001">
    <property type="protein sequence ID" value="MDN4614806.1"/>
    <property type="molecule type" value="Genomic_DNA"/>
</dbReference>
<feature type="transmembrane region" description="Helical" evidence="1">
    <location>
        <begin position="60"/>
        <end position="78"/>
    </location>
</feature>
<sequence length="144" mass="15752">MLRRRPALAAVTGVYLLAVAWITLNPFPPDPHGNGLLKQLLAFTADVAPLRWITFDVVEFTANVLMFVPMGVLFTLLLGLGRWWWALLIGVASTCFIEGVQLFLPNRYSDVRDLAANTLGTLIGIGIVALVAVAARRRRPVQAA</sequence>
<feature type="domain" description="VanZ-like" evidence="2">
    <location>
        <begin position="14"/>
        <end position="130"/>
    </location>
</feature>
<dbReference type="InterPro" id="IPR006976">
    <property type="entry name" value="VanZ-like"/>
</dbReference>
<keyword evidence="1" id="KW-0812">Transmembrane</keyword>
<comment type="caution">
    <text evidence="3">The sequence shown here is derived from an EMBL/GenBank/DDBJ whole genome shotgun (WGS) entry which is preliminary data.</text>
</comment>
<feature type="transmembrane region" description="Helical" evidence="1">
    <location>
        <begin position="116"/>
        <end position="135"/>
    </location>
</feature>
<dbReference type="PANTHER" id="PTHR28008:SF1">
    <property type="entry name" value="DOMAIN PROTEIN, PUTATIVE (AFU_ORTHOLOGUE AFUA_3G10980)-RELATED"/>
    <property type="match status" value="1"/>
</dbReference>